<feature type="compositionally biased region" description="Basic and acidic residues" evidence="1">
    <location>
        <begin position="1"/>
        <end position="10"/>
    </location>
</feature>
<dbReference type="Proteomes" id="UP000007963">
    <property type="component" value="Unassembled WGS sequence"/>
</dbReference>
<dbReference type="VEuPathDB" id="FungiDB:ATEG_07713"/>
<name>Q0CF21_ASPTN</name>
<feature type="region of interest" description="Disordered" evidence="1">
    <location>
        <begin position="1"/>
        <end position="20"/>
    </location>
</feature>
<sequence length="132" mass="14250">MESSNHRDFTPDFSPGAGLSGDQLTLTTGFYESANYQNVGEANANFEDRLFPSLLQNGYLNPTLLNVQNDIDDIPAPVSPNRVLDRISASISQLSDLAQANPILDDLDNIMESHGVNTDQGPESGASRQGQL</sequence>
<gene>
    <name evidence="2" type="ORF">ATEG_07713</name>
</gene>
<reference evidence="3" key="1">
    <citation type="submission" date="2005-09" db="EMBL/GenBank/DDBJ databases">
        <title>Annotation of the Aspergillus terreus NIH2624 genome.</title>
        <authorList>
            <person name="Birren B.W."/>
            <person name="Lander E.S."/>
            <person name="Galagan J.E."/>
            <person name="Nusbaum C."/>
            <person name="Devon K."/>
            <person name="Henn M."/>
            <person name="Ma L.-J."/>
            <person name="Jaffe D.B."/>
            <person name="Butler J."/>
            <person name="Alvarez P."/>
            <person name="Gnerre S."/>
            <person name="Grabherr M."/>
            <person name="Kleber M."/>
            <person name="Mauceli E.W."/>
            <person name="Brockman W."/>
            <person name="Rounsley S."/>
            <person name="Young S.K."/>
            <person name="LaButti K."/>
            <person name="Pushparaj V."/>
            <person name="DeCaprio D."/>
            <person name="Crawford M."/>
            <person name="Koehrsen M."/>
            <person name="Engels R."/>
            <person name="Montgomery P."/>
            <person name="Pearson M."/>
            <person name="Howarth C."/>
            <person name="Larson L."/>
            <person name="Luoma S."/>
            <person name="White J."/>
            <person name="Alvarado L."/>
            <person name="Kodira C.D."/>
            <person name="Zeng Q."/>
            <person name="Oleary S."/>
            <person name="Yandava C."/>
            <person name="Denning D.W."/>
            <person name="Nierman W.C."/>
            <person name="Milne T."/>
            <person name="Madden K."/>
        </authorList>
    </citation>
    <scope>NUCLEOTIDE SEQUENCE [LARGE SCALE GENOMIC DNA]</scope>
    <source>
        <strain evidence="3">NIH 2624 / FGSC A1156</strain>
    </source>
</reference>
<organism evidence="2 3">
    <name type="scientific">Aspergillus terreus (strain NIH 2624 / FGSC A1156)</name>
    <dbReference type="NCBI Taxonomy" id="341663"/>
    <lineage>
        <taxon>Eukaryota</taxon>
        <taxon>Fungi</taxon>
        <taxon>Dikarya</taxon>
        <taxon>Ascomycota</taxon>
        <taxon>Pezizomycotina</taxon>
        <taxon>Eurotiomycetes</taxon>
        <taxon>Eurotiomycetidae</taxon>
        <taxon>Eurotiales</taxon>
        <taxon>Aspergillaceae</taxon>
        <taxon>Aspergillus</taxon>
        <taxon>Aspergillus subgen. Circumdati</taxon>
    </lineage>
</organism>
<dbReference type="RefSeq" id="XP_001216334.1">
    <property type="nucleotide sequence ID" value="XM_001216334.1"/>
</dbReference>
<dbReference type="AlphaFoldDB" id="Q0CF21"/>
<feature type="compositionally biased region" description="Polar residues" evidence="1">
    <location>
        <begin position="115"/>
        <end position="132"/>
    </location>
</feature>
<feature type="region of interest" description="Disordered" evidence="1">
    <location>
        <begin position="112"/>
        <end position="132"/>
    </location>
</feature>
<evidence type="ECO:0000256" key="1">
    <source>
        <dbReference type="SAM" id="MobiDB-lite"/>
    </source>
</evidence>
<protein>
    <submittedName>
        <fullName evidence="2">Uncharacterized protein</fullName>
    </submittedName>
</protein>
<dbReference type="GeneID" id="4323041"/>
<evidence type="ECO:0000313" key="2">
    <source>
        <dbReference type="EMBL" id="EAU31975.1"/>
    </source>
</evidence>
<evidence type="ECO:0000313" key="3">
    <source>
        <dbReference type="Proteomes" id="UP000007963"/>
    </source>
</evidence>
<dbReference type="HOGENOM" id="CLU_1916654_0_0_1"/>
<accession>Q0CF21</accession>
<proteinExistence type="predicted"/>
<dbReference type="EMBL" id="CH476604">
    <property type="protein sequence ID" value="EAU31975.1"/>
    <property type="molecule type" value="Genomic_DNA"/>
</dbReference>